<keyword evidence="5" id="KW-1185">Reference proteome</keyword>
<dbReference type="PANTHER" id="PTHR33365:SF13">
    <property type="entry name" value="TAT PATHWAY SIGNAL SEQUENCE"/>
    <property type="match status" value="1"/>
</dbReference>
<protein>
    <recommendedName>
        <fullName evidence="6">Tat pathway signal sequence</fullName>
    </recommendedName>
</protein>
<dbReference type="OrthoDB" id="3687641at2759"/>
<feature type="region of interest" description="Disordered" evidence="2">
    <location>
        <begin position="1"/>
        <end position="21"/>
    </location>
</feature>
<reference evidence="4" key="1">
    <citation type="journal article" date="2020" name="Stud. Mycol.">
        <title>101 Dothideomycetes genomes: a test case for predicting lifestyles and emergence of pathogens.</title>
        <authorList>
            <person name="Haridas S."/>
            <person name="Albert R."/>
            <person name="Binder M."/>
            <person name="Bloem J."/>
            <person name="Labutti K."/>
            <person name="Salamov A."/>
            <person name="Andreopoulos B."/>
            <person name="Baker S."/>
            <person name="Barry K."/>
            <person name="Bills G."/>
            <person name="Bluhm B."/>
            <person name="Cannon C."/>
            <person name="Castanera R."/>
            <person name="Culley D."/>
            <person name="Daum C."/>
            <person name="Ezra D."/>
            <person name="Gonzalez J."/>
            <person name="Henrissat B."/>
            <person name="Kuo A."/>
            <person name="Liang C."/>
            <person name="Lipzen A."/>
            <person name="Lutzoni F."/>
            <person name="Magnuson J."/>
            <person name="Mondo S."/>
            <person name="Nolan M."/>
            <person name="Ohm R."/>
            <person name="Pangilinan J."/>
            <person name="Park H.-J."/>
            <person name="Ramirez L."/>
            <person name="Alfaro M."/>
            <person name="Sun H."/>
            <person name="Tritt A."/>
            <person name="Yoshinaga Y."/>
            <person name="Zwiers L.-H."/>
            <person name="Turgeon B."/>
            <person name="Goodwin S."/>
            <person name="Spatafora J."/>
            <person name="Crous P."/>
            <person name="Grigoriev I."/>
        </authorList>
    </citation>
    <scope>NUCLEOTIDE SEQUENCE</scope>
    <source>
        <strain evidence="4">SCOH1-5</strain>
    </source>
</reference>
<gene>
    <name evidence="4" type="ORF">CERZMDRAFT_86754</name>
</gene>
<sequence length="283" mass="31582">MSSTPLMKNEARPSEDDYSDAGHETLHRHTVGLCRKENIGWAVLFAVLLAITVGLATGVAVAVALSMQGRGLLFSQTMAPSPVTRDLDIAFHETQFDGTFMDENIYRLKANNETDAAWEALGIDYRSLRVPKDVGLSVGLRPGQVQINDKYGGGFPANLEGLHHLHCLNLVRQALYYNIDYYRAKGTGAFVNDEVVVQKHVSHCLDIIRQQLMCQVDVGVLGQVWWQPKDSPMPEAFVDFNTKHVCRNFDAVRQWAEERQLPIETPDDFLAPPIPGSILDHMP</sequence>
<evidence type="ECO:0000313" key="5">
    <source>
        <dbReference type="Proteomes" id="UP000799539"/>
    </source>
</evidence>
<keyword evidence="3" id="KW-0472">Membrane</keyword>
<feature type="transmembrane region" description="Helical" evidence="3">
    <location>
        <begin position="39"/>
        <end position="65"/>
    </location>
</feature>
<evidence type="ECO:0000256" key="1">
    <source>
        <dbReference type="ARBA" id="ARBA00035112"/>
    </source>
</evidence>
<dbReference type="PANTHER" id="PTHR33365">
    <property type="entry name" value="YALI0B05434P"/>
    <property type="match status" value="1"/>
</dbReference>
<name>A0A6A6F8S7_9PEZI</name>
<accession>A0A6A6F8S7</accession>
<evidence type="ECO:0008006" key="6">
    <source>
        <dbReference type="Google" id="ProtNLM"/>
    </source>
</evidence>
<dbReference type="InterPro" id="IPR021765">
    <property type="entry name" value="UstYa-like"/>
</dbReference>
<evidence type="ECO:0000256" key="3">
    <source>
        <dbReference type="SAM" id="Phobius"/>
    </source>
</evidence>
<dbReference type="Pfam" id="PF11807">
    <property type="entry name" value="UstYa"/>
    <property type="match status" value="1"/>
</dbReference>
<comment type="similarity">
    <text evidence="1">Belongs to the ustYa family.</text>
</comment>
<keyword evidence="3" id="KW-1133">Transmembrane helix</keyword>
<organism evidence="4 5">
    <name type="scientific">Cercospora zeae-maydis SCOH1-5</name>
    <dbReference type="NCBI Taxonomy" id="717836"/>
    <lineage>
        <taxon>Eukaryota</taxon>
        <taxon>Fungi</taxon>
        <taxon>Dikarya</taxon>
        <taxon>Ascomycota</taxon>
        <taxon>Pezizomycotina</taxon>
        <taxon>Dothideomycetes</taxon>
        <taxon>Dothideomycetidae</taxon>
        <taxon>Mycosphaerellales</taxon>
        <taxon>Mycosphaerellaceae</taxon>
        <taxon>Cercospora</taxon>
    </lineage>
</organism>
<feature type="compositionally biased region" description="Basic and acidic residues" evidence="2">
    <location>
        <begin position="9"/>
        <end position="21"/>
    </location>
</feature>
<dbReference type="GO" id="GO:0043386">
    <property type="term" value="P:mycotoxin biosynthetic process"/>
    <property type="evidence" value="ECO:0007669"/>
    <property type="project" value="InterPro"/>
</dbReference>
<keyword evidence="3" id="KW-0812">Transmembrane</keyword>
<proteinExistence type="inferred from homology"/>
<dbReference type="AlphaFoldDB" id="A0A6A6F8S7"/>
<dbReference type="EMBL" id="ML992685">
    <property type="protein sequence ID" value="KAF2209794.1"/>
    <property type="molecule type" value="Genomic_DNA"/>
</dbReference>
<evidence type="ECO:0000256" key="2">
    <source>
        <dbReference type="SAM" id="MobiDB-lite"/>
    </source>
</evidence>
<evidence type="ECO:0000313" key="4">
    <source>
        <dbReference type="EMBL" id="KAF2209794.1"/>
    </source>
</evidence>
<dbReference type="Proteomes" id="UP000799539">
    <property type="component" value="Unassembled WGS sequence"/>
</dbReference>